<evidence type="ECO:0000313" key="1">
    <source>
        <dbReference type="EMBL" id="XCD05482.1"/>
    </source>
</evidence>
<organism evidence="1">
    <name type="scientific">Dulem virus 147</name>
    <dbReference type="NCBI Taxonomy" id="3145624"/>
    <lineage>
        <taxon>Viruses</taxon>
        <taxon>Monodnaviria</taxon>
        <taxon>Sangervirae</taxon>
        <taxon>Phixviricota</taxon>
        <taxon>Malgrandaviricetes</taxon>
        <taxon>Petitvirales</taxon>
        <taxon>Microviridae</taxon>
        <taxon>Microvirus</taxon>
    </lineage>
</organism>
<dbReference type="EMBL" id="PP511565">
    <property type="protein sequence ID" value="XCD05482.1"/>
    <property type="molecule type" value="Genomic_DNA"/>
</dbReference>
<reference evidence="1" key="1">
    <citation type="submission" date="2024-03" db="EMBL/GenBank/DDBJ databases">
        <title>Diverse circular DNA viruses in blood, oral, and fecal samples of captive lemurs.</title>
        <authorList>
            <person name="Paietta E.N."/>
            <person name="Kraberger S."/>
            <person name="Lund M.C."/>
            <person name="Custer J.M."/>
            <person name="Vargas K.M."/>
            <person name="Ehmke E.E."/>
            <person name="Yoder A.D."/>
            <person name="Varsani A."/>
        </authorList>
    </citation>
    <scope>NUCLEOTIDE SEQUENCE</scope>
    <source>
        <strain evidence="1">Duke_24FS_92</strain>
    </source>
</reference>
<proteinExistence type="predicted"/>
<name>A0AAU8AZV8_9VIRU</name>
<protein>
    <submittedName>
        <fullName evidence="1">DNA pilot protein</fullName>
    </submittedName>
</protein>
<sequence>MGFSLGSIFSPLGSALNDITGAAQMQQNAQEFQERMSNTAHQREVADLQAAGLNPALSALNGSQGASTPTGAGSGASGGLGALASIASAIGGIQNQLAQAANARATAESTTMMNKVKGEFIDHLSPEQRNILGGALVGGSAGSLGALGGSLLGMWNSIPQDIKNTASNWAASKFREFSGKSGNAKLESMGKPIIDTPAVRFGRYMFNPPHYKTGDKK</sequence>
<accession>A0AAU8AZV8</accession>